<evidence type="ECO:0000313" key="2">
    <source>
        <dbReference type="Proteomes" id="UP001139290"/>
    </source>
</evidence>
<keyword evidence="2" id="KW-1185">Reference proteome</keyword>
<organism evidence="1 2">
    <name type="scientific">Citrobacter meridianamericanus</name>
    <dbReference type="NCBI Taxonomy" id="2894201"/>
    <lineage>
        <taxon>Bacteria</taxon>
        <taxon>Pseudomonadati</taxon>
        <taxon>Pseudomonadota</taxon>
        <taxon>Gammaproteobacteria</taxon>
        <taxon>Enterobacterales</taxon>
        <taxon>Enterobacteriaceae</taxon>
        <taxon>Citrobacter</taxon>
    </lineage>
</organism>
<dbReference type="RefSeq" id="WP_252838093.1">
    <property type="nucleotide sequence ID" value="NZ_JAJJVQ010000002.1"/>
</dbReference>
<name>A0ABT1B687_9ENTR</name>
<evidence type="ECO:0008006" key="3">
    <source>
        <dbReference type="Google" id="ProtNLM"/>
    </source>
</evidence>
<reference evidence="1" key="1">
    <citation type="submission" date="2021-11" db="EMBL/GenBank/DDBJ databases">
        <title>Citrobacter meridianamericanus sp. nov. isolated from soil.</title>
        <authorList>
            <person name="Furlan J.P.R."/>
            <person name="Stehling E.G."/>
        </authorList>
    </citation>
    <scope>NUCLEOTIDE SEQUENCE</scope>
    <source>
        <strain evidence="1">BR102</strain>
    </source>
</reference>
<dbReference type="EMBL" id="JAJJVQ010000002">
    <property type="protein sequence ID" value="MCO5781375.1"/>
    <property type="molecule type" value="Genomic_DNA"/>
</dbReference>
<dbReference type="Proteomes" id="UP001139290">
    <property type="component" value="Unassembled WGS sequence"/>
</dbReference>
<proteinExistence type="predicted"/>
<protein>
    <recommendedName>
        <fullName evidence="3">Phospholipase D-like domain-containing protein</fullName>
    </recommendedName>
</protein>
<comment type="caution">
    <text evidence="1">The sequence shown here is derived from an EMBL/GenBank/DDBJ whole genome shotgun (WGS) entry which is preliminary data.</text>
</comment>
<accession>A0ABT1B687</accession>
<gene>
    <name evidence="1" type="ORF">LOD26_08525</name>
</gene>
<dbReference type="Gene3D" id="3.30.870.10">
    <property type="entry name" value="Endonuclease Chain A"/>
    <property type="match status" value="1"/>
</dbReference>
<evidence type="ECO:0000313" key="1">
    <source>
        <dbReference type="EMBL" id="MCO5781375.1"/>
    </source>
</evidence>
<sequence>MTLKNILLQGLVLGDEHIHSVKNVLSDEKNNKIIISVAFARKNGVHLLKETFSKFKDKIELFVGIANGVTSKQAVEEIIRCGISPYLINMGTVSRIFHPKIYLTFQNEGIHIISGSANLTYSGLSENIEISTHVFLEKGTSNYDILTDKIESSFELLKNNHPNNVKKINSKEELNILHKDGFLEDEDIKDSALILSKTKTKNPKFIPAFPKVIKTKQLTSIASYISHNENYVGVVWKSKPLTRRDLNIPTAIKTNPTGSMFFKKGLFSNIDQRHYFRNELFSDLTWVIDTNPNKKHLERAETIFEIIVNGISYGDFKLKLTHDSRTDSKTYKQNNSVTQIHWGEAKNYISREELLGKTMILYHIDANKYQISVE</sequence>